<evidence type="ECO:0000256" key="3">
    <source>
        <dbReference type="SAM" id="SignalP"/>
    </source>
</evidence>
<dbReference type="GO" id="GO:0005737">
    <property type="term" value="C:cytoplasm"/>
    <property type="evidence" value="ECO:0007669"/>
    <property type="project" value="TreeGrafter"/>
</dbReference>
<feature type="chain" id="PRO_5012781074" evidence="3">
    <location>
        <begin position="29"/>
        <end position="344"/>
    </location>
</feature>
<keyword evidence="3" id="KW-0732">Signal</keyword>
<evidence type="ECO:0000313" key="5">
    <source>
        <dbReference type="Proteomes" id="UP000196342"/>
    </source>
</evidence>
<dbReference type="InterPro" id="IPR050745">
    <property type="entry name" value="Multifunctional_regulatory"/>
</dbReference>
<dbReference type="PANTHER" id="PTHR24189:SF50">
    <property type="entry name" value="ANKYRIN REPEAT AND SOCS BOX PROTEIN 2"/>
    <property type="match status" value="1"/>
</dbReference>
<keyword evidence="1" id="KW-0677">Repeat</keyword>
<dbReference type="GO" id="GO:2000812">
    <property type="term" value="P:regulation of barbed-end actin filament capping"/>
    <property type="evidence" value="ECO:0007669"/>
    <property type="project" value="TreeGrafter"/>
</dbReference>
<protein>
    <submittedName>
        <fullName evidence="4">Uncharacterized protein</fullName>
    </submittedName>
</protein>
<name>A0A202BAJ5_CHRVL</name>
<comment type="caution">
    <text evidence="4">The sequence shown here is derived from an EMBL/GenBank/DDBJ whole genome shotgun (WGS) entry which is preliminary data.</text>
</comment>
<dbReference type="Pfam" id="PF12796">
    <property type="entry name" value="Ank_2"/>
    <property type="match status" value="1"/>
</dbReference>
<dbReference type="Proteomes" id="UP000196342">
    <property type="component" value="Unassembled WGS sequence"/>
</dbReference>
<dbReference type="SUPFAM" id="SSF48403">
    <property type="entry name" value="Ankyrin repeat"/>
    <property type="match status" value="1"/>
</dbReference>
<dbReference type="PANTHER" id="PTHR24189">
    <property type="entry name" value="MYOTROPHIN"/>
    <property type="match status" value="1"/>
</dbReference>
<dbReference type="InterPro" id="IPR036770">
    <property type="entry name" value="Ankyrin_rpt-contain_sf"/>
</dbReference>
<keyword evidence="5" id="KW-1185">Reference proteome</keyword>
<dbReference type="SMART" id="SM00248">
    <property type="entry name" value="ANK"/>
    <property type="match status" value="6"/>
</dbReference>
<evidence type="ECO:0000256" key="2">
    <source>
        <dbReference type="ARBA" id="ARBA00023043"/>
    </source>
</evidence>
<feature type="signal peptide" evidence="3">
    <location>
        <begin position="1"/>
        <end position="28"/>
    </location>
</feature>
<evidence type="ECO:0000313" key="4">
    <source>
        <dbReference type="EMBL" id="OVE48576.1"/>
    </source>
</evidence>
<evidence type="ECO:0000256" key="1">
    <source>
        <dbReference type="ARBA" id="ARBA00022737"/>
    </source>
</evidence>
<dbReference type="RefSeq" id="WP_087697693.1">
    <property type="nucleotide sequence ID" value="NZ_NHOO01000006.1"/>
</dbReference>
<reference evidence="4 5" key="1">
    <citation type="submission" date="2017-05" db="EMBL/GenBank/DDBJ databases">
        <title>Chromobacterium violaceum GHPS1 isolated from Hydrocarbon polluted soil in French Guiana display an awesome secondary metabolite arsenal and a battery of drug and heavy-metal-resistance and detoxification of xenobiotics proteins.</title>
        <authorList>
            <person name="Belbahri L."/>
        </authorList>
    </citation>
    <scope>NUCLEOTIDE SEQUENCE [LARGE SCALE GENOMIC DNA]</scope>
    <source>
        <strain evidence="4 5">GHPS1</strain>
    </source>
</reference>
<sequence length="344" mass="36749">MKPQLRLKTLAAAVIACGALLLPHSAAAKAKTLEDQLLAAAIAYDAKPSAQKLDKVKALIAKGAKVHFALSPTQKTQNISPLNLALFARNYTLVQTFLEQKPDLSIPVYDEVLEQPLLYAMKHADADKPSADDNKIVAALLAAGPNVNTFDHDGALSPLLFASGNMPPFPVRVDWQEALLKAGAQPNQQNNEGNTALMSTSAGNLQALQLLLKAGVDAKLKNRNGATAMHYVCERDSALTGKPDPDAETRIRLLKKAGADINGMASPDADIPLGPPLMAAMNSKNPDCVKALLKLGADPDGQAYANPAHSVEWKHDKAPLTVREEVLSDTIGMYPAELVKLLRR</sequence>
<proteinExistence type="predicted"/>
<keyword evidence="2" id="KW-0040">ANK repeat</keyword>
<gene>
    <name evidence="4" type="ORF">CBW21_08400</name>
</gene>
<organism evidence="4 5">
    <name type="scientific">Chromobacterium violaceum</name>
    <dbReference type="NCBI Taxonomy" id="536"/>
    <lineage>
        <taxon>Bacteria</taxon>
        <taxon>Pseudomonadati</taxon>
        <taxon>Pseudomonadota</taxon>
        <taxon>Betaproteobacteria</taxon>
        <taxon>Neisseriales</taxon>
        <taxon>Chromobacteriaceae</taxon>
        <taxon>Chromobacterium</taxon>
    </lineage>
</organism>
<accession>A0A202BAJ5</accession>
<dbReference type="AlphaFoldDB" id="A0A202BAJ5"/>
<dbReference type="EMBL" id="NHOO01000006">
    <property type="protein sequence ID" value="OVE48576.1"/>
    <property type="molecule type" value="Genomic_DNA"/>
</dbReference>
<dbReference type="InterPro" id="IPR002110">
    <property type="entry name" value="Ankyrin_rpt"/>
</dbReference>
<dbReference type="Gene3D" id="1.25.40.20">
    <property type="entry name" value="Ankyrin repeat-containing domain"/>
    <property type="match status" value="2"/>
</dbReference>